<feature type="transmembrane region" description="Helical" evidence="1">
    <location>
        <begin position="193"/>
        <end position="209"/>
    </location>
</feature>
<feature type="domain" description="Alpha-(1-&gt;3)-arabinofuranosyltransferase N-terminal GT-C" evidence="2">
    <location>
        <begin position="71"/>
        <end position="559"/>
    </location>
</feature>
<feature type="transmembrane region" description="Helical" evidence="1">
    <location>
        <begin position="120"/>
        <end position="136"/>
    </location>
</feature>
<keyword evidence="1" id="KW-0472">Membrane</keyword>
<dbReference type="Pfam" id="PF11847">
    <property type="entry name" value="GT-C_AftD"/>
    <property type="match status" value="1"/>
</dbReference>
<comment type="caution">
    <text evidence="3">The sequence shown here is derived from an EMBL/GenBank/DDBJ whole genome shotgun (WGS) entry which is preliminary data.</text>
</comment>
<name>A0A1F7Z0A2_9BACT</name>
<evidence type="ECO:0000256" key="1">
    <source>
        <dbReference type="SAM" id="Phobius"/>
    </source>
</evidence>
<dbReference type="GO" id="GO:0016740">
    <property type="term" value="F:transferase activity"/>
    <property type="evidence" value="ECO:0007669"/>
    <property type="project" value="InterPro"/>
</dbReference>
<dbReference type="EMBL" id="MGGR01000027">
    <property type="protein sequence ID" value="OGM32874.1"/>
    <property type="molecule type" value="Genomic_DNA"/>
</dbReference>
<proteinExistence type="predicted"/>
<feature type="transmembrane region" description="Helical" evidence="1">
    <location>
        <begin position="1098"/>
        <end position="1115"/>
    </location>
</feature>
<keyword evidence="1" id="KW-1133">Transmembrane helix</keyword>
<feature type="transmembrane region" description="Helical" evidence="1">
    <location>
        <begin position="53"/>
        <end position="76"/>
    </location>
</feature>
<feature type="transmembrane region" description="Helical" evidence="1">
    <location>
        <begin position="216"/>
        <end position="236"/>
    </location>
</feature>
<accession>A0A1F7Z0A2</accession>
<protein>
    <recommendedName>
        <fullName evidence="2">Alpha-(1-&gt;3)-arabinofuranosyltransferase N-terminal GT-C domain-containing protein</fullName>
    </recommendedName>
</protein>
<keyword evidence="1" id="KW-0812">Transmembrane</keyword>
<organism evidence="3 4">
    <name type="scientific">Candidatus Woesebacteria bacterium RIFCSPHIGHO2_02_FULL_39_13</name>
    <dbReference type="NCBI Taxonomy" id="1802505"/>
    <lineage>
        <taxon>Bacteria</taxon>
        <taxon>Candidatus Woeseibacteriota</taxon>
    </lineage>
</organism>
<feature type="transmembrane region" description="Helical" evidence="1">
    <location>
        <begin position="327"/>
        <end position="345"/>
    </location>
</feature>
<feature type="transmembrane region" description="Helical" evidence="1">
    <location>
        <begin position="372"/>
        <end position="391"/>
    </location>
</feature>
<feature type="transmembrane region" description="Helical" evidence="1">
    <location>
        <begin position="403"/>
        <end position="421"/>
    </location>
</feature>
<feature type="transmembrane region" description="Helical" evidence="1">
    <location>
        <begin position="82"/>
        <end position="108"/>
    </location>
</feature>
<evidence type="ECO:0000313" key="4">
    <source>
        <dbReference type="Proteomes" id="UP000177169"/>
    </source>
</evidence>
<dbReference type="Proteomes" id="UP000177169">
    <property type="component" value="Unassembled WGS sequence"/>
</dbReference>
<reference evidence="3 4" key="1">
    <citation type="journal article" date="2016" name="Nat. Commun.">
        <title>Thousands of microbial genomes shed light on interconnected biogeochemical processes in an aquifer system.</title>
        <authorList>
            <person name="Anantharaman K."/>
            <person name="Brown C.T."/>
            <person name="Hug L.A."/>
            <person name="Sharon I."/>
            <person name="Castelle C.J."/>
            <person name="Probst A.J."/>
            <person name="Thomas B.C."/>
            <person name="Singh A."/>
            <person name="Wilkins M.J."/>
            <person name="Karaoz U."/>
            <person name="Brodie E.L."/>
            <person name="Williams K.H."/>
            <person name="Hubbard S.S."/>
            <person name="Banfield J.F."/>
        </authorList>
    </citation>
    <scope>NUCLEOTIDE SEQUENCE [LARGE SCALE GENOMIC DNA]</scope>
</reference>
<feature type="transmembrane region" description="Helical" evidence="1">
    <location>
        <begin position="301"/>
        <end position="320"/>
    </location>
</feature>
<dbReference type="STRING" id="1802505.A3D01_04845"/>
<gene>
    <name evidence="3" type="ORF">A3D01_04845</name>
</gene>
<dbReference type="InterPro" id="IPR021798">
    <property type="entry name" value="AftD_N"/>
</dbReference>
<evidence type="ECO:0000313" key="3">
    <source>
        <dbReference type="EMBL" id="OGM32874.1"/>
    </source>
</evidence>
<dbReference type="AlphaFoldDB" id="A0A1F7Z0A2"/>
<feature type="transmembrane region" description="Helical" evidence="1">
    <location>
        <begin position="6"/>
        <end position="25"/>
    </location>
</feature>
<feature type="transmembrane region" description="Helical" evidence="1">
    <location>
        <begin position="142"/>
        <end position="161"/>
    </location>
</feature>
<sequence length="1119" mass="130377">MSKLSFYKHLFVIFILALVLILSWFRSGYILGSAEGGLPFNNLQNHANIMKHAWAYPAFGNPTSISIATYPTYFILSLLEKIGIPGFIIESFFFLTVLMVAGVSMYLLTYEFFPKTKEMYIFLAVLLYWFNPFSWVSVWNRALYNFMVFWAYLPLALLLFYKGIKVKDFRYALIIALSSVLFSFGLASVVFNLVLWGLLLYTTLFFLFFDKKDRVFLIKYFLLTFLLFCVFNFWWISQLFSFVASPISNVVFSSFVSSVGNLETFSALSKDLGVLVYLTRFMHRTFFTEAPIFWIRLFNSPLIVLGQFLLTGVVFLTITMRRSLKPVLFFGTIFVISIFLTKGNAEPLGELFNYAFSRVYALQVFRNPFEKIGFLIPLAASPLFAYGLFEINNRVLDIRRQKLVIVISYIFIGGIMAFPFWKGFVFSYWDNEGKIKSYEVKVPDYYRDVDTWFSDKTGDFRFISLPLQDEGITYDWEIPYSGIEPSSTLFKTSNISFNTTIPFFNTFVNALSKYQLDERMLNFFPFSNSKYLVLRKDIDYQARRMANPETVREKLQDLVAKKLINRVYESGKLEVYEVEKNWFWPKFYITGNIYSTNEADLAKIYELEQDFPENNFVTLGIVEGNKLGLESEKTIISPDEVLLQKVDTPTPKDLSEEDILSRLFHVEHLPGQPIYPLVRIKEKLEEVSRSDYYGWLIYRNGILGKRAVEVYKLRNKRANEMLILNTEENYKKEFEKLTREITSMLTQSSPISSLLRDSLLYHWILFDRADSPLSELLEPILSKWGIKPKFELPVSDKDYVIYSFTIPYPGKFSLVLDKLSEDYKFLVDGKLIDQPVLGRQNIDLNEGEHEIAITTDERTILTPILVKETEGISNRDLKNWKIDIPDMPTTFKVEFDYRLTSGEGFETQFTQNIDWKYAPVYSRGVFTYGHGSDWRHWESEFTSTAGADTGLFGFSVTSKKECEKVWLIKERCLNKKIDFQGEIKNLTLSKLSLPGLHLEKENAKFNTSSDSIVIWNKINPTMYNLKVNKKTDKPELLVFSELYNPQWEISFDNHSEIPDEKHILVNDYANGWLIEKPGEYELTLEFTPERLLDKAKNISFWSTFAGVFLLGMITWRRKK</sequence>
<evidence type="ECO:0000259" key="2">
    <source>
        <dbReference type="Pfam" id="PF11847"/>
    </source>
</evidence>